<dbReference type="HOGENOM" id="CLU_000384_6_12_1"/>
<dbReference type="SUPFAM" id="SSF54160">
    <property type="entry name" value="Chromo domain-like"/>
    <property type="match status" value="1"/>
</dbReference>
<reference evidence="13" key="1">
    <citation type="journal article" date="2015" name="Genome Announc.">
        <title>Genome sequence of the AIDS-associated pathogen Penicillium marneffei (ATCC18224) and its near taxonomic relative Talaromyces stipitatus (ATCC10500).</title>
        <authorList>
            <person name="Nierman W.C."/>
            <person name="Fedorova-Abrams N.D."/>
            <person name="Andrianopoulos A."/>
        </authorList>
    </citation>
    <scope>NUCLEOTIDE SEQUENCE [LARGE SCALE GENOMIC DNA]</scope>
    <source>
        <strain evidence="13">ATCC 18224 / CBS 334.59 / QM 7333</strain>
    </source>
</reference>
<dbReference type="Gene3D" id="3.30.420.10">
    <property type="entry name" value="Ribonuclease H-like superfamily/Ribonuclease H"/>
    <property type="match status" value="1"/>
</dbReference>
<evidence type="ECO:0000256" key="4">
    <source>
        <dbReference type="ARBA" id="ARBA00022722"/>
    </source>
</evidence>
<dbReference type="PhylomeDB" id="B6QJ32"/>
<evidence type="ECO:0000256" key="6">
    <source>
        <dbReference type="ARBA" id="ARBA00022801"/>
    </source>
</evidence>
<evidence type="ECO:0000256" key="1">
    <source>
        <dbReference type="ARBA" id="ARBA00011353"/>
    </source>
</evidence>
<dbReference type="GO" id="GO:0015074">
    <property type="term" value="P:DNA integration"/>
    <property type="evidence" value="ECO:0007669"/>
    <property type="project" value="InterPro"/>
</dbReference>
<keyword evidence="8" id="KW-0695">RNA-directed DNA polymerase</keyword>
<evidence type="ECO:0000313" key="12">
    <source>
        <dbReference type="EMBL" id="EEA22410.1"/>
    </source>
</evidence>
<dbReference type="GO" id="GO:0016787">
    <property type="term" value="F:hydrolase activity"/>
    <property type="evidence" value="ECO:0007669"/>
    <property type="project" value="UniProtKB-KW"/>
</dbReference>
<dbReference type="GO" id="GO:0005634">
    <property type="term" value="C:nucleus"/>
    <property type="evidence" value="ECO:0007669"/>
    <property type="project" value="UniProtKB-ARBA"/>
</dbReference>
<evidence type="ECO:0000256" key="9">
    <source>
        <dbReference type="SAM" id="MobiDB-lite"/>
    </source>
</evidence>
<keyword evidence="6" id="KW-0378">Hydrolase</keyword>
<evidence type="ECO:0000256" key="7">
    <source>
        <dbReference type="ARBA" id="ARBA00022884"/>
    </source>
</evidence>
<dbReference type="InterPro" id="IPR041373">
    <property type="entry name" value="RT_RNaseH"/>
</dbReference>
<feature type="domain" description="Chromo" evidence="10">
    <location>
        <begin position="529"/>
        <end position="587"/>
    </location>
</feature>
<evidence type="ECO:0000259" key="11">
    <source>
        <dbReference type="PROSITE" id="PS50994"/>
    </source>
</evidence>
<comment type="subunit">
    <text evidence="1">Component of the NuA4 histone acetyltransferase complex.</text>
</comment>
<evidence type="ECO:0000256" key="5">
    <source>
        <dbReference type="ARBA" id="ARBA00022759"/>
    </source>
</evidence>
<feature type="domain" description="Integrase catalytic" evidence="11">
    <location>
        <begin position="222"/>
        <end position="390"/>
    </location>
</feature>
<dbReference type="SUPFAM" id="SSF56672">
    <property type="entry name" value="DNA/RNA polymerases"/>
    <property type="match status" value="1"/>
</dbReference>
<dbReference type="PANTHER" id="PTHR37984:SF5">
    <property type="entry name" value="PROTEIN NYNRIN-LIKE"/>
    <property type="match status" value="1"/>
</dbReference>
<dbReference type="InterPro" id="IPR000953">
    <property type="entry name" value="Chromo/chromo_shadow_dom"/>
</dbReference>
<dbReference type="PANTHER" id="PTHR37984">
    <property type="entry name" value="PROTEIN CBG26694"/>
    <property type="match status" value="1"/>
</dbReference>
<evidence type="ECO:0000259" key="10">
    <source>
        <dbReference type="PROSITE" id="PS50013"/>
    </source>
</evidence>
<dbReference type="Gene3D" id="2.40.50.40">
    <property type="match status" value="1"/>
</dbReference>
<evidence type="ECO:0000256" key="3">
    <source>
        <dbReference type="ARBA" id="ARBA00022695"/>
    </source>
</evidence>
<dbReference type="SUPFAM" id="SSF53098">
    <property type="entry name" value="Ribonuclease H-like"/>
    <property type="match status" value="1"/>
</dbReference>
<dbReference type="Pfam" id="PF00665">
    <property type="entry name" value="rve"/>
    <property type="match status" value="1"/>
</dbReference>
<dbReference type="InterPro" id="IPR056924">
    <property type="entry name" value="SH3_Tf2-1"/>
</dbReference>
<dbReference type="Pfam" id="PF17917">
    <property type="entry name" value="RT_RNaseH"/>
    <property type="match status" value="1"/>
</dbReference>
<dbReference type="InterPro" id="IPR001584">
    <property type="entry name" value="Integrase_cat-core"/>
</dbReference>
<keyword evidence="3" id="KW-0548">Nucleotidyltransferase</keyword>
<feature type="region of interest" description="Disordered" evidence="9">
    <location>
        <begin position="576"/>
        <end position="599"/>
    </location>
</feature>
<keyword evidence="5" id="KW-0255">Endonuclease</keyword>
<dbReference type="GO" id="GO:0003964">
    <property type="term" value="F:RNA-directed DNA polymerase activity"/>
    <property type="evidence" value="ECO:0007669"/>
    <property type="project" value="UniProtKB-KW"/>
</dbReference>
<dbReference type="CDD" id="cd09274">
    <property type="entry name" value="RNase_HI_RT_Ty3"/>
    <property type="match status" value="1"/>
</dbReference>
<dbReference type="OrthoDB" id="4364638at2759"/>
<gene>
    <name evidence="12" type="ORF">PMAA_090400</name>
</gene>
<keyword evidence="13" id="KW-1185">Reference proteome</keyword>
<dbReference type="EMBL" id="DS995902">
    <property type="protein sequence ID" value="EEA22410.1"/>
    <property type="molecule type" value="Genomic_DNA"/>
</dbReference>
<dbReference type="InterPro" id="IPR036397">
    <property type="entry name" value="RNaseH_sf"/>
</dbReference>
<dbReference type="PROSITE" id="PS50994">
    <property type="entry name" value="INTEGRASE"/>
    <property type="match status" value="1"/>
</dbReference>
<dbReference type="CDD" id="cd00024">
    <property type="entry name" value="CD_CSD"/>
    <property type="match status" value="1"/>
</dbReference>
<dbReference type="GO" id="GO:0003723">
    <property type="term" value="F:RNA binding"/>
    <property type="evidence" value="ECO:0007669"/>
    <property type="project" value="UniProtKB-KW"/>
</dbReference>
<keyword evidence="2" id="KW-0808">Transferase</keyword>
<keyword evidence="7" id="KW-0694">RNA-binding</keyword>
<dbReference type="InterPro" id="IPR016197">
    <property type="entry name" value="Chromo-like_dom_sf"/>
</dbReference>
<organism evidence="12 13">
    <name type="scientific">Talaromyces marneffei (strain ATCC 18224 / CBS 334.59 / QM 7333)</name>
    <name type="common">Penicillium marneffei</name>
    <dbReference type="NCBI Taxonomy" id="441960"/>
    <lineage>
        <taxon>Eukaryota</taxon>
        <taxon>Fungi</taxon>
        <taxon>Dikarya</taxon>
        <taxon>Ascomycota</taxon>
        <taxon>Pezizomycotina</taxon>
        <taxon>Eurotiomycetes</taxon>
        <taxon>Eurotiomycetidae</taxon>
        <taxon>Eurotiales</taxon>
        <taxon>Trichocomaceae</taxon>
        <taxon>Talaromyces</taxon>
        <taxon>Talaromyces sect. Talaromyces</taxon>
    </lineage>
</organism>
<keyword evidence="4" id="KW-0540">Nuclease</keyword>
<protein>
    <submittedName>
        <fullName evidence="12">Retrovirus polyprotein, putative</fullName>
    </submittedName>
</protein>
<dbReference type="GO" id="GO:0004519">
    <property type="term" value="F:endonuclease activity"/>
    <property type="evidence" value="ECO:0007669"/>
    <property type="project" value="UniProtKB-KW"/>
</dbReference>
<dbReference type="Proteomes" id="UP000001294">
    <property type="component" value="Unassembled WGS sequence"/>
</dbReference>
<dbReference type="GO" id="GO:0006338">
    <property type="term" value="P:chromatin remodeling"/>
    <property type="evidence" value="ECO:0007669"/>
    <property type="project" value="UniProtKB-ARBA"/>
</dbReference>
<dbReference type="InterPro" id="IPR050951">
    <property type="entry name" value="Retrovirus_Pol_polyprotein"/>
</dbReference>
<dbReference type="PROSITE" id="PS50013">
    <property type="entry name" value="CHROMO_2"/>
    <property type="match status" value="1"/>
</dbReference>
<dbReference type="VEuPathDB" id="FungiDB:PMAA_090400"/>
<accession>B6QJ32</accession>
<proteinExistence type="predicted"/>
<dbReference type="Pfam" id="PF24626">
    <property type="entry name" value="SH3_Tf2-1"/>
    <property type="match status" value="1"/>
</dbReference>
<dbReference type="SMART" id="SM00298">
    <property type="entry name" value="CHROMO"/>
    <property type="match status" value="1"/>
</dbReference>
<evidence type="ECO:0000256" key="8">
    <source>
        <dbReference type="ARBA" id="ARBA00022918"/>
    </source>
</evidence>
<dbReference type="InterPro" id="IPR043502">
    <property type="entry name" value="DNA/RNA_pol_sf"/>
</dbReference>
<evidence type="ECO:0000313" key="13">
    <source>
        <dbReference type="Proteomes" id="UP000001294"/>
    </source>
</evidence>
<evidence type="ECO:0000256" key="2">
    <source>
        <dbReference type="ARBA" id="ARBA00022679"/>
    </source>
</evidence>
<dbReference type="AlphaFoldDB" id="B6QJ32"/>
<dbReference type="InterPro" id="IPR012337">
    <property type="entry name" value="RNaseH-like_sf"/>
</dbReference>
<sequence>MQSAELNYDIHDKEMLAIISALEEWRPELVGLQREDRFKILSDHRALEYFMTSKKLNARQARWCEFLHDYFFVLKYRPGRVNVLADTLTRREGAVVERNLDHRHQTLLPQEVLDTEIVEELGLSTVAAIETSVDILSRVTLANREAALLEKWEVVASERKDWSISNGRLLYQDRLYVPDDGDLRARLLDSKDVDCYMDNCMTCKRTNTRRDLPPGLLKPLPVPTRPWQHLSMDFMTYPTDRNGYDTVFVVVDRFSKIPISIPCHKTVTAKDLARLWVLHLYRRTGPPDTIVSDRGPQFVSEFWGEVCKILGIQIVLSTADHAQTDGQTEIANQYLSQRLRPYVSYFQDDWSEWLPIIDFAAAVLPQETTGLSPFMIEKGFQPRVSFDWKEPESPQRLTINEQEGREWVNRMHKIWEFARSNILNSQLRQKAQADKHRREVDFEVGDDVMVTNRNWSTGRPSRKLGHQAEGPYKIIEKVGNSFKLNLPEGMNVHPVFSPDKLRLATRTEPLPGQVIDSSPPVLVNGDQEWEVHEILDSRVRWKKLYYRVQWLGHDPDPKWYPAENFSNAPRRLQEFHNRYPEKPGPPELLEQWLEEDSRA</sequence>
<name>B6QJ32_TALMQ</name>